<protein>
    <submittedName>
        <fullName evidence="11">L,D-transpeptidase-like protein</fullName>
    </submittedName>
</protein>
<comment type="similarity">
    <text evidence="2">Belongs to the YkuD family.</text>
</comment>
<feature type="domain" description="L,D-TPase catalytic" evidence="10">
    <location>
        <begin position="50"/>
        <end position="186"/>
    </location>
</feature>
<keyword evidence="5" id="KW-0378">Hydrolase</keyword>
<dbReference type="GO" id="GO:0018104">
    <property type="term" value="P:peptidoglycan-protein cross-linking"/>
    <property type="evidence" value="ECO:0007669"/>
    <property type="project" value="TreeGrafter"/>
</dbReference>
<dbReference type="InterPro" id="IPR050979">
    <property type="entry name" value="LD-transpeptidase"/>
</dbReference>
<evidence type="ECO:0000256" key="4">
    <source>
        <dbReference type="ARBA" id="ARBA00022679"/>
    </source>
</evidence>
<keyword evidence="8 9" id="KW-0961">Cell wall biogenesis/degradation</keyword>
<evidence type="ECO:0000256" key="1">
    <source>
        <dbReference type="ARBA" id="ARBA00004752"/>
    </source>
</evidence>
<name>A0A368YDC8_9HYPH</name>
<keyword evidence="12" id="KW-1185">Reference proteome</keyword>
<keyword evidence="3" id="KW-0328">Glycosyltransferase</keyword>
<dbReference type="Gene3D" id="2.40.440.10">
    <property type="entry name" value="L,D-transpeptidase catalytic domain-like"/>
    <property type="match status" value="1"/>
</dbReference>
<dbReference type="InterPro" id="IPR005490">
    <property type="entry name" value="LD_TPept_cat_dom"/>
</dbReference>
<evidence type="ECO:0000259" key="10">
    <source>
        <dbReference type="PROSITE" id="PS52029"/>
    </source>
</evidence>
<keyword evidence="4" id="KW-0808">Transferase</keyword>
<evidence type="ECO:0000256" key="5">
    <source>
        <dbReference type="ARBA" id="ARBA00022801"/>
    </source>
</evidence>
<proteinExistence type="inferred from homology"/>
<organism evidence="11 12">
    <name type="scientific">Phyllobacterium bourgognense</name>
    <dbReference type="NCBI Taxonomy" id="314236"/>
    <lineage>
        <taxon>Bacteria</taxon>
        <taxon>Pseudomonadati</taxon>
        <taxon>Pseudomonadota</taxon>
        <taxon>Alphaproteobacteria</taxon>
        <taxon>Hyphomicrobiales</taxon>
        <taxon>Phyllobacteriaceae</taxon>
        <taxon>Phyllobacterium</taxon>
    </lineage>
</organism>
<dbReference type="PROSITE" id="PS52029">
    <property type="entry name" value="LD_TPASE"/>
    <property type="match status" value="1"/>
</dbReference>
<dbReference type="Pfam" id="PF03734">
    <property type="entry name" value="YkuD"/>
    <property type="match status" value="1"/>
</dbReference>
<evidence type="ECO:0000256" key="3">
    <source>
        <dbReference type="ARBA" id="ARBA00022676"/>
    </source>
</evidence>
<sequence>MRMSRWFIAGLAAAVWIPSSVLGQTKKRSFQLDPKFEPQSVPYESDLPAGSVVVDPKNRFLYLIESPFSARRYGIGVGRAGLAWSGKAVVGRKAAWPRWIPTDDMITRDPAKYGKYAVGVDGGPENPLGARAIYLYRDGRDTYYRIHGTNEPWTIGTAVSNGCIRMTNDHVISCTNMSASVRRSLFWDNQWLRLRWKADP</sequence>
<evidence type="ECO:0000313" key="12">
    <source>
        <dbReference type="Proteomes" id="UP000253324"/>
    </source>
</evidence>
<gene>
    <name evidence="11" type="ORF">C7476_1273</name>
</gene>
<dbReference type="PANTHER" id="PTHR30582:SF24">
    <property type="entry name" value="L,D-TRANSPEPTIDASE ERFK_SRFK-RELATED"/>
    <property type="match status" value="1"/>
</dbReference>
<evidence type="ECO:0000256" key="9">
    <source>
        <dbReference type="PROSITE-ProRule" id="PRU01373"/>
    </source>
</evidence>
<evidence type="ECO:0000313" key="11">
    <source>
        <dbReference type="EMBL" id="RCW78251.1"/>
    </source>
</evidence>
<reference evidence="11 12" key="1">
    <citation type="submission" date="2018-07" db="EMBL/GenBank/DDBJ databases">
        <title>Genomic Encyclopedia of Type Strains, Phase III (KMG-III): the genomes of soil and plant-associated and newly described type strains.</title>
        <authorList>
            <person name="Whitman W."/>
        </authorList>
    </citation>
    <scope>NUCLEOTIDE SEQUENCE [LARGE SCALE GENOMIC DNA]</scope>
    <source>
        <strain evidence="11 12">31-25a</strain>
    </source>
</reference>
<dbReference type="InterPro" id="IPR038063">
    <property type="entry name" value="Transpep_catalytic_dom"/>
</dbReference>
<evidence type="ECO:0000256" key="6">
    <source>
        <dbReference type="ARBA" id="ARBA00022960"/>
    </source>
</evidence>
<dbReference type="GO" id="GO:0016757">
    <property type="term" value="F:glycosyltransferase activity"/>
    <property type="evidence" value="ECO:0007669"/>
    <property type="project" value="UniProtKB-KW"/>
</dbReference>
<dbReference type="Proteomes" id="UP000253324">
    <property type="component" value="Unassembled WGS sequence"/>
</dbReference>
<keyword evidence="7 9" id="KW-0573">Peptidoglycan synthesis</keyword>
<dbReference type="SUPFAM" id="SSF141523">
    <property type="entry name" value="L,D-transpeptidase catalytic domain-like"/>
    <property type="match status" value="1"/>
</dbReference>
<feature type="active site" description="Proton donor/acceptor" evidence="9">
    <location>
        <position position="147"/>
    </location>
</feature>
<feature type="active site" description="Nucleophile" evidence="9">
    <location>
        <position position="163"/>
    </location>
</feature>
<comment type="pathway">
    <text evidence="1 9">Cell wall biogenesis; peptidoglycan biosynthesis.</text>
</comment>
<comment type="caution">
    <text evidence="11">The sequence shown here is derived from an EMBL/GenBank/DDBJ whole genome shotgun (WGS) entry which is preliminary data.</text>
</comment>
<evidence type="ECO:0000256" key="8">
    <source>
        <dbReference type="ARBA" id="ARBA00023316"/>
    </source>
</evidence>
<dbReference type="UniPathway" id="UPA00219"/>
<keyword evidence="6 9" id="KW-0133">Cell shape</keyword>
<dbReference type="EMBL" id="QPJM01000027">
    <property type="protein sequence ID" value="RCW78251.1"/>
    <property type="molecule type" value="Genomic_DNA"/>
</dbReference>
<dbReference type="GO" id="GO:0071972">
    <property type="term" value="F:peptidoglycan L,D-transpeptidase activity"/>
    <property type="evidence" value="ECO:0007669"/>
    <property type="project" value="TreeGrafter"/>
</dbReference>
<evidence type="ECO:0000256" key="7">
    <source>
        <dbReference type="ARBA" id="ARBA00022984"/>
    </source>
</evidence>
<dbReference type="GO" id="GO:0005576">
    <property type="term" value="C:extracellular region"/>
    <property type="evidence" value="ECO:0007669"/>
    <property type="project" value="TreeGrafter"/>
</dbReference>
<dbReference type="PANTHER" id="PTHR30582">
    <property type="entry name" value="L,D-TRANSPEPTIDASE"/>
    <property type="match status" value="1"/>
</dbReference>
<dbReference type="GO" id="GO:0008360">
    <property type="term" value="P:regulation of cell shape"/>
    <property type="evidence" value="ECO:0007669"/>
    <property type="project" value="UniProtKB-UniRule"/>
</dbReference>
<dbReference type="GO" id="GO:0071555">
    <property type="term" value="P:cell wall organization"/>
    <property type="evidence" value="ECO:0007669"/>
    <property type="project" value="UniProtKB-UniRule"/>
</dbReference>
<dbReference type="CDD" id="cd16913">
    <property type="entry name" value="YkuD_like"/>
    <property type="match status" value="1"/>
</dbReference>
<accession>A0A368YDC8</accession>
<dbReference type="AlphaFoldDB" id="A0A368YDC8"/>
<evidence type="ECO:0000256" key="2">
    <source>
        <dbReference type="ARBA" id="ARBA00005992"/>
    </source>
</evidence>